<accession>S3C3Z2</accession>
<reference evidence="7 8" key="1">
    <citation type="journal article" date="2013" name="BMC Genomics">
        <title>The genome and transcriptome of the pine saprophyte Ophiostoma piceae, and a comparison with the bark beetle-associated pine pathogen Grosmannia clavigera.</title>
        <authorList>
            <person name="Haridas S."/>
            <person name="Wang Y."/>
            <person name="Lim L."/>
            <person name="Massoumi Alamouti S."/>
            <person name="Jackman S."/>
            <person name="Docking R."/>
            <person name="Robertson G."/>
            <person name="Birol I."/>
            <person name="Bohlmann J."/>
            <person name="Breuil C."/>
        </authorList>
    </citation>
    <scope>NUCLEOTIDE SEQUENCE [LARGE SCALE GENOMIC DNA]</scope>
    <source>
        <strain evidence="7 8">UAMH 11346</strain>
    </source>
</reference>
<dbReference type="HOGENOM" id="CLU_050885_2_0_1"/>
<dbReference type="EMBL" id="KE148150">
    <property type="protein sequence ID" value="EPE07517.1"/>
    <property type="molecule type" value="Genomic_DNA"/>
</dbReference>
<proteinExistence type="inferred from homology"/>
<feature type="compositionally biased region" description="Low complexity" evidence="6">
    <location>
        <begin position="176"/>
        <end position="190"/>
    </location>
</feature>
<protein>
    <submittedName>
        <fullName evidence="7">Ribonucleotide reductase inhibitor</fullName>
    </submittedName>
</protein>
<evidence type="ECO:0000256" key="2">
    <source>
        <dbReference type="ARBA" id="ARBA00004496"/>
    </source>
</evidence>
<dbReference type="OMA" id="MDWRRRE"/>
<sequence length="341" mass="36974">MAAPRVKRAFAGSASDPAQRHITSFFARDEDAAAPGERASRSPSHEISSPLLPPSVQANLLAVGMRVRKSVPEGYKTGKEADERTTPSHYRPQPKAPSSYASSYRTFLQSAGRPAAPPTPSQRELLPFCGLNKVGGLDVQSYGDEDGRPMFASSLFEEMDDGATAVASDSEPPALTSSQETVSSTSSYLSAPPQRASTQFAYSAKKRFLGDEEDEDVAEADYDTPTHTYSRIQVHEDMHKSSRAVPSASTASINSWLADGQISPRTQTPFYHLGRRVLAVPRRRQQQRSPSLSMPQAASESPKLAEGQLPPSGSNVRVFDQENVADFDEADFLDDMEMGGM</sequence>
<evidence type="ECO:0000256" key="1">
    <source>
        <dbReference type="ARBA" id="ARBA00004123"/>
    </source>
</evidence>
<evidence type="ECO:0000256" key="6">
    <source>
        <dbReference type="SAM" id="MobiDB-lite"/>
    </source>
</evidence>
<dbReference type="eggNOG" id="ENOG502S8VH">
    <property type="taxonomic scope" value="Eukaryota"/>
</dbReference>
<gene>
    <name evidence="7" type="ORF">F503_00239</name>
</gene>
<comment type="subcellular location">
    <subcellularLocation>
        <location evidence="2">Cytoplasm</location>
    </subcellularLocation>
    <subcellularLocation>
        <location evidence="1">Nucleus</location>
    </subcellularLocation>
</comment>
<dbReference type="InterPro" id="IPR013900">
    <property type="entry name" value="RNR_inhibitor"/>
</dbReference>
<dbReference type="VEuPathDB" id="FungiDB:F503_00239"/>
<dbReference type="Proteomes" id="UP000016923">
    <property type="component" value="Unassembled WGS sequence"/>
</dbReference>
<dbReference type="Pfam" id="PF08591">
    <property type="entry name" value="RNR_inhib"/>
    <property type="match status" value="1"/>
</dbReference>
<dbReference type="PANTHER" id="PTHR28081">
    <property type="entry name" value="DAMAGE-REGULATED IMPORT FACILITATOR 1-RELATED"/>
    <property type="match status" value="1"/>
</dbReference>
<feature type="compositionally biased region" description="Basic and acidic residues" evidence="6">
    <location>
        <begin position="76"/>
        <end position="86"/>
    </location>
</feature>
<name>S3C3Z2_OPHP1</name>
<dbReference type="GO" id="GO:1990846">
    <property type="term" value="F:ribonucleoside-diphosphate reductase inhibitor activity"/>
    <property type="evidence" value="ECO:0007669"/>
    <property type="project" value="TreeGrafter"/>
</dbReference>
<evidence type="ECO:0000256" key="3">
    <source>
        <dbReference type="ARBA" id="ARBA00005459"/>
    </source>
</evidence>
<dbReference type="GO" id="GO:0005634">
    <property type="term" value="C:nucleus"/>
    <property type="evidence" value="ECO:0007669"/>
    <property type="project" value="UniProtKB-SubCell"/>
</dbReference>
<dbReference type="PANTHER" id="PTHR28081:SF1">
    <property type="entry name" value="DAMAGE-REGULATED IMPORT FACILITATOR 1"/>
    <property type="match status" value="1"/>
</dbReference>
<keyword evidence="8" id="KW-1185">Reference proteome</keyword>
<evidence type="ECO:0000256" key="5">
    <source>
        <dbReference type="ARBA" id="ARBA00023242"/>
    </source>
</evidence>
<keyword evidence="4" id="KW-0963">Cytoplasm</keyword>
<feature type="compositionally biased region" description="Polar residues" evidence="6">
    <location>
        <begin position="99"/>
        <end position="109"/>
    </location>
</feature>
<dbReference type="GO" id="GO:0005737">
    <property type="term" value="C:cytoplasm"/>
    <property type="evidence" value="ECO:0007669"/>
    <property type="project" value="UniProtKB-SubCell"/>
</dbReference>
<dbReference type="AlphaFoldDB" id="S3C3Z2"/>
<feature type="region of interest" description="Disordered" evidence="6">
    <location>
        <begin position="137"/>
        <end position="156"/>
    </location>
</feature>
<feature type="region of interest" description="Disordered" evidence="6">
    <location>
        <begin position="27"/>
        <end position="53"/>
    </location>
</feature>
<feature type="region of interest" description="Disordered" evidence="6">
    <location>
        <begin position="69"/>
        <end position="126"/>
    </location>
</feature>
<keyword evidence="5" id="KW-0539">Nucleus</keyword>
<dbReference type="OrthoDB" id="4072855at2759"/>
<evidence type="ECO:0000313" key="8">
    <source>
        <dbReference type="Proteomes" id="UP000016923"/>
    </source>
</evidence>
<dbReference type="GO" id="GO:0008104">
    <property type="term" value="P:intracellular protein localization"/>
    <property type="evidence" value="ECO:0007669"/>
    <property type="project" value="TreeGrafter"/>
</dbReference>
<organism evidence="7 8">
    <name type="scientific">Ophiostoma piceae (strain UAMH 11346)</name>
    <name type="common">Sap stain fungus</name>
    <dbReference type="NCBI Taxonomy" id="1262450"/>
    <lineage>
        <taxon>Eukaryota</taxon>
        <taxon>Fungi</taxon>
        <taxon>Dikarya</taxon>
        <taxon>Ascomycota</taxon>
        <taxon>Pezizomycotina</taxon>
        <taxon>Sordariomycetes</taxon>
        <taxon>Sordariomycetidae</taxon>
        <taxon>Ophiostomatales</taxon>
        <taxon>Ophiostomataceae</taxon>
        <taxon>Ophiostoma</taxon>
    </lineage>
</organism>
<feature type="compositionally biased region" description="Low complexity" evidence="6">
    <location>
        <begin position="287"/>
        <end position="296"/>
    </location>
</feature>
<evidence type="ECO:0000313" key="7">
    <source>
        <dbReference type="EMBL" id="EPE07517.1"/>
    </source>
</evidence>
<feature type="region of interest" description="Disordered" evidence="6">
    <location>
        <begin position="162"/>
        <end position="197"/>
    </location>
</feature>
<feature type="region of interest" description="Disordered" evidence="6">
    <location>
        <begin position="281"/>
        <end position="317"/>
    </location>
</feature>
<evidence type="ECO:0000256" key="4">
    <source>
        <dbReference type="ARBA" id="ARBA00022490"/>
    </source>
</evidence>
<comment type="similarity">
    <text evidence="3">Belongs to the DIF1/spd1 family.</text>
</comment>